<dbReference type="OrthoDB" id="6608749at2759"/>
<organism evidence="2 3">
    <name type="scientific">Danaus chrysippus</name>
    <name type="common">African queen</name>
    <dbReference type="NCBI Taxonomy" id="151541"/>
    <lineage>
        <taxon>Eukaryota</taxon>
        <taxon>Metazoa</taxon>
        <taxon>Ecdysozoa</taxon>
        <taxon>Arthropoda</taxon>
        <taxon>Hexapoda</taxon>
        <taxon>Insecta</taxon>
        <taxon>Pterygota</taxon>
        <taxon>Neoptera</taxon>
        <taxon>Endopterygota</taxon>
        <taxon>Lepidoptera</taxon>
        <taxon>Glossata</taxon>
        <taxon>Ditrysia</taxon>
        <taxon>Papilionoidea</taxon>
        <taxon>Nymphalidae</taxon>
        <taxon>Danainae</taxon>
        <taxon>Danaini</taxon>
        <taxon>Danaina</taxon>
        <taxon>Danaus</taxon>
        <taxon>Anosia</taxon>
    </lineage>
</organism>
<comment type="caution">
    <text evidence="2">The sequence shown here is derived from an EMBL/GenBank/DDBJ whole genome shotgun (WGS) entry which is preliminary data.</text>
</comment>
<name>A0A8J2MHX0_9NEOP</name>
<dbReference type="AlphaFoldDB" id="A0A8J2MHX0"/>
<evidence type="ECO:0000256" key="1">
    <source>
        <dbReference type="SAM" id="MobiDB-lite"/>
    </source>
</evidence>
<dbReference type="EMBL" id="CAKASE010000043">
    <property type="protein sequence ID" value="CAG9558717.1"/>
    <property type="molecule type" value="Genomic_DNA"/>
</dbReference>
<feature type="compositionally biased region" description="Low complexity" evidence="1">
    <location>
        <begin position="40"/>
        <end position="50"/>
    </location>
</feature>
<dbReference type="Proteomes" id="UP000789524">
    <property type="component" value="Unassembled WGS sequence"/>
</dbReference>
<proteinExistence type="predicted"/>
<keyword evidence="3" id="KW-1185">Reference proteome</keyword>
<gene>
    <name evidence="2" type="ORF">DCHRY22_LOCUS747</name>
</gene>
<feature type="compositionally biased region" description="Polar residues" evidence="1">
    <location>
        <begin position="1"/>
        <end position="31"/>
    </location>
</feature>
<feature type="region of interest" description="Disordered" evidence="1">
    <location>
        <begin position="78"/>
        <end position="107"/>
    </location>
</feature>
<feature type="region of interest" description="Disordered" evidence="1">
    <location>
        <begin position="1"/>
        <end position="63"/>
    </location>
</feature>
<feature type="region of interest" description="Disordered" evidence="1">
    <location>
        <begin position="167"/>
        <end position="209"/>
    </location>
</feature>
<reference evidence="2" key="1">
    <citation type="submission" date="2021-09" db="EMBL/GenBank/DDBJ databases">
        <authorList>
            <person name="Martin H S."/>
        </authorList>
    </citation>
    <scope>NUCLEOTIDE SEQUENCE</scope>
</reference>
<protein>
    <submittedName>
        <fullName evidence="2">(African queen) hypothetical protein</fullName>
    </submittedName>
</protein>
<sequence>MKKANSVQIKKSALTGNVGKNSSKIGHTVISSPKLPNVPSSSGKSLSAPSYLTPKSNKSSSSFGIIWLPGRRRNKHKEIVYNSHKTDGSKERAPSMYNIMSGDSSNQQTLLKKKEEDIDLFVSGKSGNASVAVAGAGVVTSTEIPPDIVYANPEEKNESQEFIRHNKEDSKEAAGDTKDIGSVDKNGLESRKDENSLDPKTTIGPLEDNVDSVFLRSQPAHKVRSTASTVEEEDCGIKCLYYTLQCCDCVLM</sequence>
<feature type="compositionally biased region" description="Polar residues" evidence="1">
    <location>
        <begin position="53"/>
        <end position="63"/>
    </location>
</feature>
<accession>A0A8J2MHX0</accession>
<evidence type="ECO:0000313" key="2">
    <source>
        <dbReference type="EMBL" id="CAG9558717.1"/>
    </source>
</evidence>
<feature type="compositionally biased region" description="Basic and acidic residues" evidence="1">
    <location>
        <begin position="84"/>
        <end position="93"/>
    </location>
</feature>
<feature type="compositionally biased region" description="Basic and acidic residues" evidence="1">
    <location>
        <begin position="167"/>
        <end position="197"/>
    </location>
</feature>
<evidence type="ECO:0000313" key="3">
    <source>
        <dbReference type="Proteomes" id="UP000789524"/>
    </source>
</evidence>